<proteinExistence type="inferred from homology"/>
<evidence type="ECO:0000256" key="1">
    <source>
        <dbReference type="ARBA" id="ARBA00010490"/>
    </source>
</evidence>
<accession>A0ABQ9XCB8</accession>
<dbReference type="Gene3D" id="1.10.8.140">
    <property type="entry name" value="PDCD5-like"/>
    <property type="match status" value="1"/>
</dbReference>
<dbReference type="PANTHER" id="PTHR10840:SF0">
    <property type="entry name" value="PROGRAMMED CELL DEATH PROTEIN 5"/>
    <property type="match status" value="1"/>
</dbReference>
<keyword evidence="4" id="KW-1185">Reference proteome</keyword>
<dbReference type="Pfam" id="PF01984">
    <property type="entry name" value="dsDNA_bind"/>
    <property type="match status" value="1"/>
</dbReference>
<dbReference type="PIRSF" id="PIRSF015730">
    <property type="entry name" value="TFAR19"/>
    <property type="match status" value="1"/>
</dbReference>
<dbReference type="Proteomes" id="UP001281761">
    <property type="component" value="Unassembled WGS sequence"/>
</dbReference>
<evidence type="ECO:0000313" key="3">
    <source>
        <dbReference type="EMBL" id="KAK2948932.1"/>
    </source>
</evidence>
<comment type="caution">
    <text evidence="3">The sequence shown here is derived from an EMBL/GenBank/DDBJ whole genome shotgun (WGS) entry which is preliminary data.</text>
</comment>
<gene>
    <name evidence="3" type="ORF">BLNAU_16150</name>
</gene>
<evidence type="ECO:0000256" key="2">
    <source>
        <dbReference type="SAM" id="MobiDB-lite"/>
    </source>
</evidence>
<name>A0ABQ9XCB8_9EUKA</name>
<evidence type="ECO:0000313" key="4">
    <source>
        <dbReference type="Proteomes" id="UP001281761"/>
    </source>
</evidence>
<feature type="region of interest" description="Disordered" evidence="2">
    <location>
        <begin position="1"/>
        <end position="32"/>
    </location>
</feature>
<dbReference type="SUPFAM" id="SSF46950">
    <property type="entry name" value="Double-stranded DNA-binding domain"/>
    <property type="match status" value="1"/>
</dbReference>
<reference evidence="3 4" key="1">
    <citation type="journal article" date="2022" name="bioRxiv">
        <title>Genomics of Preaxostyla Flagellates Illuminates Evolutionary Transitions and the Path Towards Mitochondrial Loss.</title>
        <authorList>
            <person name="Novak L.V.F."/>
            <person name="Treitli S.C."/>
            <person name="Pyrih J."/>
            <person name="Halakuc P."/>
            <person name="Pipaliya S.V."/>
            <person name="Vacek V."/>
            <person name="Brzon O."/>
            <person name="Soukal P."/>
            <person name="Eme L."/>
            <person name="Dacks J.B."/>
            <person name="Karnkowska A."/>
            <person name="Elias M."/>
            <person name="Hampl V."/>
        </authorList>
    </citation>
    <scope>NUCLEOTIDE SEQUENCE [LARGE SCALE GENOMIC DNA]</scope>
    <source>
        <strain evidence="3">NAU3</strain>
        <tissue evidence="3">Gut</tissue>
    </source>
</reference>
<organism evidence="3 4">
    <name type="scientific">Blattamonas nauphoetae</name>
    <dbReference type="NCBI Taxonomy" id="2049346"/>
    <lineage>
        <taxon>Eukaryota</taxon>
        <taxon>Metamonada</taxon>
        <taxon>Preaxostyla</taxon>
        <taxon>Oxymonadida</taxon>
        <taxon>Blattamonas</taxon>
    </lineage>
</organism>
<comment type="similarity">
    <text evidence="1">Belongs to the PDCD5 family.</text>
</comment>
<feature type="compositionally biased region" description="Polar residues" evidence="2">
    <location>
        <begin position="1"/>
        <end position="15"/>
    </location>
</feature>
<dbReference type="InterPro" id="IPR036883">
    <property type="entry name" value="PDCD5-like_sf"/>
</dbReference>
<dbReference type="PANTHER" id="PTHR10840">
    <property type="entry name" value="PROGRAMMED CELL DEATH PROTEIN 5"/>
    <property type="match status" value="1"/>
</dbReference>
<dbReference type="EMBL" id="JARBJD010000166">
    <property type="protein sequence ID" value="KAK2948932.1"/>
    <property type="molecule type" value="Genomic_DNA"/>
</dbReference>
<sequence length="117" mass="13342">MDLQAIQSQLKSQGDSGDKSAEKAQQQAAMEDRKNQILHQILTPAALERLNRIGVVKPEEKMQLEQMLIRSAGQFSQQLGEDDLVEFLDQVRGAKKEVKVTIKRKTTQWDEDDDDDF</sequence>
<dbReference type="InterPro" id="IPR002836">
    <property type="entry name" value="PDCD5-like"/>
</dbReference>
<protein>
    <submittedName>
        <fullName evidence="3">Programmed cell death protein 5</fullName>
    </submittedName>
</protein>